<accession>W2I7L2</accession>
<organism evidence="1">
    <name type="scientific">Phytophthora nicotianae</name>
    <name type="common">Potato buckeye rot agent</name>
    <name type="synonym">Phytophthora parasitica</name>
    <dbReference type="NCBI Taxonomy" id="4792"/>
    <lineage>
        <taxon>Eukaryota</taxon>
        <taxon>Sar</taxon>
        <taxon>Stramenopiles</taxon>
        <taxon>Oomycota</taxon>
        <taxon>Peronosporomycetes</taxon>
        <taxon>Peronosporales</taxon>
        <taxon>Peronosporaceae</taxon>
        <taxon>Phytophthora</taxon>
    </lineage>
</organism>
<dbReference type="EMBL" id="KI675359">
    <property type="protein sequence ID" value="ETL30111.1"/>
    <property type="molecule type" value="Genomic_DNA"/>
</dbReference>
<evidence type="ECO:0000313" key="1">
    <source>
        <dbReference type="EMBL" id="ETL30111.1"/>
    </source>
</evidence>
<dbReference type="AlphaFoldDB" id="W2I7L2"/>
<sequence>MARTFCASAVGSSSTRLVELTWNESKNTSTAAARNVCRLTRSRISTSRL</sequence>
<reference evidence="1" key="1">
    <citation type="submission" date="2013-11" db="EMBL/GenBank/DDBJ databases">
        <title>The Genome Sequence of Phytophthora parasitica CJ05E6.</title>
        <authorList>
            <consortium name="The Broad Institute Genomics Platform"/>
            <person name="Russ C."/>
            <person name="Tyler B."/>
            <person name="Panabieres F."/>
            <person name="Shan W."/>
            <person name="Tripathy S."/>
            <person name="Grunwald N."/>
            <person name="Machado M."/>
            <person name="Johnson C.S."/>
            <person name="Arredondo F."/>
            <person name="Hong C."/>
            <person name="Coffey M."/>
            <person name="Young S.K."/>
            <person name="Zeng Q."/>
            <person name="Gargeya S."/>
            <person name="Fitzgerald M."/>
            <person name="Abouelleil A."/>
            <person name="Alvarado L."/>
            <person name="Chapman S.B."/>
            <person name="Gainer-Dewar J."/>
            <person name="Goldberg J."/>
            <person name="Griggs A."/>
            <person name="Gujja S."/>
            <person name="Hansen M."/>
            <person name="Howarth C."/>
            <person name="Imamovic A."/>
            <person name="Ireland A."/>
            <person name="Larimer J."/>
            <person name="McCowan C."/>
            <person name="Murphy C."/>
            <person name="Pearson M."/>
            <person name="Poon T.W."/>
            <person name="Priest M."/>
            <person name="Roberts A."/>
            <person name="Saif S."/>
            <person name="Shea T."/>
            <person name="Sykes S."/>
            <person name="Wortman J."/>
            <person name="Nusbaum C."/>
            <person name="Birren B."/>
        </authorList>
    </citation>
    <scope>NUCLEOTIDE SEQUENCE [LARGE SCALE GENOMIC DNA]</scope>
    <source>
        <strain evidence="1">CJ05E6</strain>
    </source>
</reference>
<dbReference type="Proteomes" id="UP000053864">
    <property type="component" value="Unassembled WGS sequence"/>
</dbReference>
<gene>
    <name evidence="1" type="ORF">L916_16864</name>
</gene>
<proteinExistence type="predicted"/>
<protein>
    <submittedName>
        <fullName evidence="1">Uncharacterized protein</fullName>
    </submittedName>
</protein>
<name>W2I7L2_PHYNI</name>